<sequence>MALLLPVLSCKVMERPETSWTPNSVMVITWMVVVPRSRPDSTLPACNLATRGSSTFMKYRTSLVTSTCQSEPRK</sequence>
<gene>
    <name evidence="1" type="ORF">F7725_012806</name>
</gene>
<evidence type="ECO:0000313" key="1">
    <source>
        <dbReference type="EMBL" id="KAF3851034.1"/>
    </source>
</evidence>
<comment type="caution">
    <text evidence="1">The sequence shown here is derived from an EMBL/GenBank/DDBJ whole genome shotgun (WGS) entry which is preliminary data.</text>
</comment>
<evidence type="ECO:0000313" key="2">
    <source>
        <dbReference type="Proteomes" id="UP000518266"/>
    </source>
</evidence>
<dbReference type="EMBL" id="JAAKFY010000010">
    <property type="protein sequence ID" value="KAF3851034.1"/>
    <property type="molecule type" value="Genomic_DNA"/>
</dbReference>
<proteinExistence type="predicted"/>
<keyword evidence="2" id="KW-1185">Reference proteome</keyword>
<organism evidence="1 2">
    <name type="scientific">Dissostichus mawsoni</name>
    <name type="common">Antarctic cod</name>
    <dbReference type="NCBI Taxonomy" id="36200"/>
    <lineage>
        <taxon>Eukaryota</taxon>
        <taxon>Metazoa</taxon>
        <taxon>Chordata</taxon>
        <taxon>Craniata</taxon>
        <taxon>Vertebrata</taxon>
        <taxon>Euteleostomi</taxon>
        <taxon>Actinopterygii</taxon>
        <taxon>Neopterygii</taxon>
        <taxon>Teleostei</taxon>
        <taxon>Neoteleostei</taxon>
        <taxon>Acanthomorphata</taxon>
        <taxon>Eupercaria</taxon>
        <taxon>Perciformes</taxon>
        <taxon>Notothenioidei</taxon>
        <taxon>Nototheniidae</taxon>
        <taxon>Dissostichus</taxon>
    </lineage>
</organism>
<dbReference type="Proteomes" id="UP000518266">
    <property type="component" value="Unassembled WGS sequence"/>
</dbReference>
<name>A0A7J5YNB4_DISMA</name>
<protein>
    <submittedName>
        <fullName evidence="1">Uncharacterized protein</fullName>
    </submittedName>
</protein>
<accession>A0A7J5YNB4</accession>
<reference evidence="1 2" key="1">
    <citation type="submission" date="2020-03" db="EMBL/GenBank/DDBJ databases">
        <title>Dissostichus mawsoni Genome sequencing and assembly.</title>
        <authorList>
            <person name="Park H."/>
        </authorList>
    </citation>
    <scope>NUCLEOTIDE SEQUENCE [LARGE SCALE GENOMIC DNA]</scope>
    <source>
        <strain evidence="1">DM0001</strain>
        <tissue evidence="1">Muscle</tissue>
    </source>
</reference>
<dbReference type="OrthoDB" id="10533587at2759"/>
<dbReference type="AlphaFoldDB" id="A0A7J5YNB4"/>